<dbReference type="CDD" id="cd09168">
    <property type="entry name" value="PLDc_PaPPK1_C2_like"/>
    <property type="match status" value="1"/>
</dbReference>
<dbReference type="InterPro" id="IPR025200">
    <property type="entry name" value="PPK_C_dom2"/>
</dbReference>
<feature type="domain" description="Polyphosphate kinase C-terminal" evidence="13">
    <location>
        <begin position="565"/>
        <end position="733"/>
    </location>
</feature>
<evidence type="ECO:0000256" key="10">
    <source>
        <dbReference type="SAM" id="MobiDB-lite"/>
    </source>
</evidence>
<feature type="binding site" evidence="8">
    <location>
        <position position="529"/>
    </location>
    <ligand>
        <name>ATP</name>
        <dbReference type="ChEBI" id="CHEBI:30616"/>
    </ligand>
</feature>
<dbReference type="Pfam" id="PF13090">
    <property type="entry name" value="PP_kinase_C"/>
    <property type="match status" value="1"/>
</dbReference>
<organism evidence="17">
    <name type="scientific">Candidatus Kentrum sp. FM</name>
    <dbReference type="NCBI Taxonomy" id="2126340"/>
    <lineage>
        <taxon>Bacteria</taxon>
        <taxon>Pseudomonadati</taxon>
        <taxon>Pseudomonadota</taxon>
        <taxon>Gammaproteobacteria</taxon>
        <taxon>Candidatus Kentrum</taxon>
    </lineage>
</organism>
<accession>A0A450VWA1</accession>
<evidence type="ECO:0000256" key="2">
    <source>
        <dbReference type="ARBA" id="ARBA00022679"/>
    </source>
</evidence>
<evidence type="ECO:0000256" key="7">
    <source>
        <dbReference type="ARBA" id="ARBA00022842"/>
    </source>
</evidence>
<dbReference type="GO" id="GO:0005524">
    <property type="term" value="F:ATP binding"/>
    <property type="evidence" value="ECO:0007669"/>
    <property type="project" value="UniProtKB-KW"/>
</dbReference>
<dbReference type="InterPro" id="IPR036830">
    <property type="entry name" value="PP_kinase_middle_dom_sf"/>
</dbReference>
<evidence type="ECO:0000313" key="17">
    <source>
        <dbReference type="EMBL" id="VFK09025.1"/>
    </source>
</evidence>
<feature type="binding site" evidence="8">
    <location>
        <position position="436"/>
    </location>
    <ligand>
        <name>Mg(2+)</name>
        <dbReference type="ChEBI" id="CHEBI:18420"/>
    </ligand>
</feature>
<evidence type="ECO:0000256" key="4">
    <source>
        <dbReference type="ARBA" id="ARBA00022741"/>
    </source>
</evidence>
<dbReference type="InterPro" id="IPR041108">
    <property type="entry name" value="PP_kinase_C_1"/>
</dbReference>
<dbReference type="InterPro" id="IPR003414">
    <property type="entry name" value="PP_kinase"/>
</dbReference>
<dbReference type="EMBL" id="CAADEZ010000245">
    <property type="protein sequence ID" value="VFJ59734.1"/>
    <property type="molecule type" value="Genomic_DNA"/>
</dbReference>
<dbReference type="AlphaFoldDB" id="A0A450VWA1"/>
<feature type="binding site" evidence="8">
    <location>
        <position position="625"/>
    </location>
    <ligand>
        <name>ATP</name>
        <dbReference type="ChEBI" id="CHEBI:30616"/>
    </ligand>
</feature>
<evidence type="ECO:0000256" key="8">
    <source>
        <dbReference type="HAMAP-Rule" id="MF_00347"/>
    </source>
</evidence>
<evidence type="ECO:0000256" key="6">
    <source>
        <dbReference type="ARBA" id="ARBA00022840"/>
    </source>
</evidence>
<dbReference type="InterPro" id="IPR024953">
    <property type="entry name" value="PP_kinase_middle"/>
</dbReference>
<keyword evidence="6 8" id="KW-0067">ATP-binding</keyword>
<dbReference type="Pfam" id="PF17941">
    <property type="entry name" value="PP_kinase_C_1"/>
    <property type="match status" value="1"/>
</dbReference>
<reference evidence="17" key="1">
    <citation type="submission" date="2019-02" db="EMBL/GenBank/DDBJ databases">
        <authorList>
            <person name="Gruber-Vodicka R. H."/>
            <person name="Seah K. B. B."/>
        </authorList>
    </citation>
    <scope>NUCLEOTIDE SEQUENCE</scope>
    <source>
        <strain evidence="16">BECK_BZ163</strain>
        <strain evidence="17">BECK_BZ164</strain>
        <strain evidence="15">BECK_BZ165</strain>
    </source>
</reference>
<evidence type="ECO:0000259" key="11">
    <source>
        <dbReference type="Pfam" id="PF02503"/>
    </source>
</evidence>
<dbReference type="HAMAP" id="MF_00347">
    <property type="entry name" value="Polyphosphate_kinase"/>
    <property type="match status" value="1"/>
</dbReference>
<evidence type="ECO:0000256" key="5">
    <source>
        <dbReference type="ARBA" id="ARBA00022777"/>
    </source>
</evidence>
<dbReference type="SUPFAM" id="SSF56024">
    <property type="entry name" value="Phospholipase D/nuclease"/>
    <property type="match status" value="2"/>
</dbReference>
<dbReference type="GO" id="GO:0006799">
    <property type="term" value="P:polyphosphate biosynthetic process"/>
    <property type="evidence" value="ECO:0007669"/>
    <property type="project" value="UniProtKB-UniRule"/>
</dbReference>
<dbReference type="NCBIfam" id="NF003921">
    <property type="entry name" value="PRK05443.2-2"/>
    <property type="match status" value="1"/>
</dbReference>
<keyword evidence="5 8" id="KW-0418">Kinase</keyword>
<evidence type="ECO:0000313" key="16">
    <source>
        <dbReference type="EMBL" id="VFJ59734.1"/>
    </source>
</evidence>
<dbReference type="GO" id="GO:0009358">
    <property type="term" value="C:polyphosphate kinase complex"/>
    <property type="evidence" value="ECO:0007669"/>
    <property type="project" value="InterPro"/>
</dbReference>
<comment type="function">
    <text evidence="8 9">Catalyzes the reversible transfer of the terminal phosphate of ATP to form a long-chain polyphosphate (polyP).</text>
</comment>
<feature type="domain" description="Polyphosphate kinase C-terminal" evidence="14">
    <location>
        <begin position="391"/>
        <end position="557"/>
    </location>
</feature>
<sequence>MQQSTAKSPPVENHEVDSNDARGLSAAINNGEHEEKEPPSGDHSSTQQTSDTHTRGEAVQQTFDLNHPGLYLNRELTWLAFNRRVLSEAQDEHTPLLERVKFLAIVSSNLDEFFMKRIGGLKQQLAAGMQELTVDGRTPAQQIAECHTQTRALRASREQVYSTLITRLAEHDIRLVKYETLTEDQRAEIRRYFIRSIFPLVTPLAMDPGHPFPFISNLAVNLLVTLRYPGGTGIHMARVKVPVIKGVAPRFLCTGEGNTFVTLEDVMSHNLDLLFPGMEIQSCDLFRVTRNANVEIDEEAADDLLEMIQSELRERHFAPIVRLEVLPGMDPVLRGMLTAELGLDEETDVFEVQGMLGMRDLFEIAALDMPELHITSHRPIDHPRLAHNRQNIFHIIRRGPLLLQHPYESFSTSVERFLRTASQDPKVLAIKMTLYRTSSSGNIIESLIDAAQNGKQVAVLVELKARFDEEANIRWARRLERAGIHVTYGVMGLKTHSKVILVVRRDYNGIQRYAHIGTGNYHADTARLYGDLGLLTNDENIGQDLTELFNFLTGYSSPLSYRKILAAPYTLKRGLLEKIDREISKHTPESPGLIQFKANALEDFDITKALYRACQAGVRVDLIIRDTCRLRPGIPGLSETASVIGIVGRFLEHTRIFYFQNGGDEEYYIGSADLMKRNLEGRVEVVTPVENPDLRQELRLMLDVQLADLRGAWDLHPDGNYTRRRPTEGHETRCSQETLISVAETRRAAAAKHKQGLIRRKLVNRFRKRLRTVVDGLLGSHP</sequence>
<gene>
    <name evidence="8" type="primary">ppk</name>
    <name evidence="16" type="ORF">BECKFM1743A_GA0114220_102452</name>
    <name evidence="17" type="ORF">BECKFM1743B_GA0114221_100926</name>
    <name evidence="15" type="ORF">BECKFM1743C_GA0114222_101045</name>
</gene>
<dbReference type="FunFam" id="3.30.870.10:FF:000001">
    <property type="entry name" value="Polyphosphate kinase"/>
    <property type="match status" value="1"/>
</dbReference>
<dbReference type="EMBL" id="CAADFA010000104">
    <property type="protein sequence ID" value="VFJ52037.1"/>
    <property type="molecule type" value="Genomic_DNA"/>
</dbReference>
<dbReference type="NCBIfam" id="NF003917">
    <property type="entry name" value="PRK05443.1-1"/>
    <property type="match status" value="1"/>
</dbReference>
<dbReference type="NCBIfam" id="TIGR03705">
    <property type="entry name" value="poly_P_kin"/>
    <property type="match status" value="1"/>
</dbReference>
<keyword evidence="1 8" id="KW-0597">Phosphoprotein</keyword>
<name>A0A450VWA1_9GAMM</name>
<keyword evidence="7 8" id="KW-0460">Magnesium</keyword>
<evidence type="ECO:0000256" key="3">
    <source>
        <dbReference type="ARBA" id="ARBA00022723"/>
    </source>
</evidence>
<feature type="binding site" evidence="8">
    <location>
        <position position="653"/>
    </location>
    <ligand>
        <name>ATP</name>
        <dbReference type="ChEBI" id="CHEBI:30616"/>
    </ligand>
</feature>
<dbReference type="EMBL" id="CAADFL010000092">
    <property type="protein sequence ID" value="VFK09025.1"/>
    <property type="molecule type" value="Genomic_DNA"/>
</dbReference>
<comment type="cofactor">
    <cofactor evidence="8">
        <name>Mg(2+)</name>
        <dbReference type="ChEBI" id="CHEBI:18420"/>
    </cofactor>
</comment>
<dbReference type="Pfam" id="PF02503">
    <property type="entry name" value="PP_kinase"/>
    <property type="match status" value="1"/>
</dbReference>
<comment type="similarity">
    <text evidence="8 9">Belongs to the polyphosphate kinase 1 (PPK1) family.</text>
</comment>
<proteinExistence type="inferred from homology"/>
<dbReference type="SUPFAM" id="SSF140356">
    <property type="entry name" value="PPK N-terminal domain-like"/>
    <property type="match status" value="1"/>
</dbReference>
<dbReference type="GO" id="GO:0008976">
    <property type="term" value="F:polyphosphate kinase activity"/>
    <property type="evidence" value="ECO:0007669"/>
    <property type="project" value="UniProtKB-UniRule"/>
</dbReference>
<dbReference type="InterPro" id="IPR036832">
    <property type="entry name" value="PPK_N_dom_sf"/>
</dbReference>
<keyword evidence="3 8" id="KW-0479">Metal-binding</keyword>
<evidence type="ECO:0000256" key="1">
    <source>
        <dbReference type="ARBA" id="ARBA00022553"/>
    </source>
</evidence>
<protein>
    <recommendedName>
        <fullName evidence="8 9">Polyphosphate kinase</fullName>
        <ecNumber evidence="8 9">2.7.4.1</ecNumber>
    </recommendedName>
    <alternativeName>
        <fullName evidence="8">ATP-polyphosphate phosphotransferase</fullName>
    </alternativeName>
    <alternativeName>
        <fullName evidence="8">Polyphosphoric acid kinase</fullName>
    </alternativeName>
</protein>
<evidence type="ECO:0000259" key="13">
    <source>
        <dbReference type="Pfam" id="PF13090"/>
    </source>
</evidence>
<dbReference type="SUPFAM" id="SSF143724">
    <property type="entry name" value="PHP14-like"/>
    <property type="match status" value="1"/>
</dbReference>
<dbReference type="Gene3D" id="1.20.58.310">
    <property type="entry name" value="Polyphosphate kinase N-terminal domain"/>
    <property type="match status" value="1"/>
</dbReference>
<evidence type="ECO:0000259" key="12">
    <source>
        <dbReference type="Pfam" id="PF13089"/>
    </source>
</evidence>
<evidence type="ECO:0000256" key="9">
    <source>
        <dbReference type="RuleBase" id="RU003800"/>
    </source>
</evidence>
<dbReference type="EC" id="2.7.4.1" evidence="8 9"/>
<comment type="catalytic activity">
    <reaction evidence="8 9">
        <text>[phosphate](n) + ATP = [phosphate](n+1) + ADP</text>
        <dbReference type="Rhea" id="RHEA:19573"/>
        <dbReference type="Rhea" id="RHEA-COMP:9859"/>
        <dbReference type="Rhea" id="RHEA-COMP:14280"/>
        <dbReference type="ChEBI" id="CHEBI:16838"/>
        <dbReference type="ChEBI" id="CHEBI:30616"/>
        <dbReference type="ChEBI" id="CHEBI:456216"/>
        <dbReference type="EC" id="2.7.4.1"/>
    </reaction>
</comment>
<feature type="binding site" evidence="8">
    <location>
        <position position="466"/>
    </location>
    <ligand>
        <name>Mg(2+)</name>
        <dbReference type="ChEBI" id="CHEBI:18420"/>
    </ligand>
</feature>
<dbReference type="NCBIfam" id="NF003918">
    <property type="entry name" value="PRK05443.1-2"/>
    <property type="match status" value="1"/>
</dbReference>
<evidence type="ECO:0000259" key="14">
    <source>
        <dbReference type="Pfam" id="PF17941"/>
    </source>
</evidence>
<feature type="region of interest" description="Disordered" evidence="10">
    <location>
        <begin position="1"/>
        <end position="56"/>
    </location>
</feature>
<dbReference type="PANTHER" id="PTHR30218">
    <property type="entry name" value="POLYPHOSPHATE KINASE"/>
    <property type="match status" value="1"/>
</dbReference>
<keyword evidence="4 8" id="KW-0547">Nucleotide-binding</keyword>
<feature type="binding site" evidence="8">
    <location>
        <position position="109"/>
    </location>
    <ligand>
        <name>ATP</name>
        <dbReference type="ChEBI" id="CHEBI:30616"/>
    </ligand>
</feature>
<feature type="compositionally biased region" description="Low complexity" evidence="10">
    <location>
        <begin position="41"/>
        <end position="51"/>
    </location>
</feature>
<feature type="domain" description="Polyphosphate kinase middle" evidence="11">
    <location>
        <begin position="185"/>
        <end position="364"/>
    </location>
</feature>
<dbReference type="Pfam" id="PF13089">
    <property type="entry name" value="PP_kinase_N"/>
    <property type="match status" value="1"/>
</dbReference>
<evidence type="ECO:0000313" key="15">
    <source>
        <dbReference type="EMBL" id="VFJ52037.1"/>
    </source>
</evidence>
<feature type="domain" description="Polyphosphate kinase N-terminal" evidence="12">
    <location>
        <begin position="71"/>
        <end position="176"/>
    </location>
</feature>
<comment type="PTM">
    <text evidence="8 9">An intermediate of this reaction is the autophosphorylated ppk in which a phosphate is covalently linked to a histidine residue through a N-P bond.</text>
</comment>
<dbReference type="PIRSF" id="PIRSF015589">
    <property type="entry name" value="PP_kinase"/>
    <property type="match status" value="1"/>
</dbReference>
<dbReference type="GO" id="GO:0046872">
    <property type="term" value="F:metal ion binding"/>
    <property type="evidence" value="ECO:0007669"/>
    <property type="project" value="UniProtKB-KW"/>
</dbReference>
<dbReference type="Gene3D" id="3.30.870.10">
    <property type="entry name" value="Endonuclease Chain A"/>
    <property type="match status" value="2"/>
</dbReference>
<keyword evidence="2 8" id="KW-0808">Transferase</keyword>
<dbReference type="CDD" id="cd09165">
    <property type="entry name" value="PLDc_PaPPK1_C1_like"/>
    <property type="match status" value="1"/>
</dbReference>
<dbReference type="Gene3D" id="3.30.1840.10">
    <property type="entry name" value="Polyphosphate kinase middle domain"/>
    <property type="match status" value="1"/>
</dbReference>
<dbReference type="PANTHER" id="PTHR30218:SF0">
    <property type="entry name" value="POLYPHOSPHATE KINASE"/>
    <property type="match status" value="1"/>
</dbReference>
<dbReference type="InterPro" id="IPR025198">
    <property type="entry name" value="PPK_N_dom"/>
</dbReference>
<feature type="active site" description="Phosphohistidine intermediate" evidence="8">
    <location>
        <position position="496"/>
    </location>
</feature>
<feature type="compositionally biased region" description="Basic and acidic residues" evidence="10">
    <location>
        <begin position="31"/>
        <end position="40"/>
    </location>
</feature>